<dbReference type="AlphaFoldDB" id="A0A3Q2WQ07"/>
<protein>
    <submittedName>
        <fullName evidence="4">Inter-alpha-trypsin inhibitor heavy chain H3-like</fullName>
    </submittedName>
</protein>
<dbReference type="Gene3D" id="3.40.50.410">
    <property type="entry name" value="von Willebrand factor, type A domain"/>
    <property type="match status" value="1"/>
</dbReference>
<evidence type="ECO:0000313" key="4">
    <source>
        <dbReference type="Ensembl" id="ENSHBUP00000028613.1"/>
    </source>
</evidence>
<feature type="domain" description="VWFA" evidence="3">
    <location>
        <begin position="207"/>
        <end position="292"/>
    </location>
</feature>
<reference evidence="4" key="2">
    <citation type="submission" date="2025-09" db="UniProtKB">
        <authorList>
            <consortium name="Ensembl"/>
        </authorList>
    </citation>
    <scope>IDENTIFICATION</scope>
</reference>
<sequence>MERTVVQIALFGLLLALASTLSVGRTLEEFKTSVNVAAYKKVTFELTYEELMKRTHGKYELQIHARPMQPVRDFKVDVYIHEEAGISFINVKGGLSTKDLANAITKTHADKQAWVYFYPTVDQQKMCDSCGDQGMNGDLVIVYDVNRDNGLGHIKKSDGYFVHHFAPSDLPRIPKNVVFVIDQSGSMGGRKIEQVKYLKARMLNAHNREGSASILILLTDGDPTSGVTNLEKIQSNVRQAIAGKFPLYCLGFGFDVNFNFLEKMSLQNNGVARRIYEDSDADLQLKGFYEEVATPLLTDVTMIYVGGTNLTQTNFSQYYNGSEIVVAGQITDNNIETFTPQVVAISVRINPQDSSGVLFLNLSDDHIQRVWAYLTVKQLLDKELQLSGPEKEKVKKEALELSLKYSFVTPLTSMVVTKPPGENTDVLHKPKEGETPQRWQPHEHFSFLLELSVNGELDSVTNGGFSRIFIHVKDSQHVEIDTNWVTVRDGQTVTYYTGQDLTPCFSSVTVIVRNNEIDVATGDMRMVIIVHEKNGQKLFWPVLRRRPSDNNAEGLLGDEQRKLLFFFFFLSPSLAFFSRFTLHASPVLALGRGGRDGSYTAVAQEQSGREREPGTTTSH</sequence>
<evidence type="ECO:0000259" key="3">
    <source>
        <dbReference type="PROSITE" id="PS50234"/>
    </source>
</evidence>
<evidence type="ECO:0000313" key="5">
    <source>
        <dbReference type="Proteomes" id="UP000264840"/>
    </source>
</evidence>
<dbReference type="GeneTree" id="ENSGT00940000154554"/>
<reference evidence="4" key="1">
    <citation type="submission" date="2025-08" db="UniProtKB">
        <authorList>
            <consortium name="Ensembl"/>
        </authorList>
    </citation>
    <scope>IDENTIFICATION</scope>
</reference>
<proteinExistence type="predicted"/>
<dbReference type="Ensembl" id="ENSHBUT00000017930.1">
    <property type="protein sequence ID" value="ENSHBUP00000028613.1"/>
    <property type="gene ID" value="ENSHBUG00000012770.1"/>
</dbReference>
<evidence type="ECO:0000256" key="1">
    <source>
        <dbReference type="SAM" id="MobiDB-lite"/>
    </source>
</evidence>
<accession>A0A3Q2WQ07</accession>
<organism evidence="4 5">
    <name type="scientific">Haplochromis burtoni</name>
    <name type="common">Burton's mouthbrooder</name>
    <name type="synonym">Chromis burtoni</name>
    <dbReference type="NCBI Taxonomy" id="8153"/>
    <lineage>
        <taxon>Eukaryota</taxon>
        <taxon>Metazoa</taxon>
        <taxon>Chordata</taxon>
        <taxon>Craniata</taxon>
        <taxon>Vertebrata</taxon>
        <taxon>Euteleostomi</taxon>
        <taxon>Actinopterygii</taxon>
        <taxon>Neopterygii</taxon>
        <taxon>Teleostei</taxon>
        <taxon>Neoteleostei</taxon>
        <taxon>Acanthomorphata</taxon>
        <taxon>Ovalentaria</taxon>
        <taxon>Cichlomorphae</taxon>
        <taxon>Cichliformes</taxon>
        <taxon>Cichlidae</taxon>
        <taxon>African cichlids</taxon>
        <taxon>Pseudocrenilabrinae</taxon>
        <taxon>Haplochromini</taxon>
        <taxon>Haplochromis</taxon>
    </lineage>
</organism>
<dbReference type="PANTHER" id="PTHR10338:SF119">
    <property type="entry name" value="INTER-ALPHA-TRYPSIN INHIBITOR HEAVY CHAIN H4"/>
    <property type="match status" value="1"/>
</dbReference>
<name>A0A3Q2WQ07_HAPBU</name>
<dbReference type="STRING" id="8153.ENSHBUP00000028613"/>
<feature type="chain" id="PRO_5018735992" evidence="2">
    <location>
        <begin position="21"/>
        <end position="619"/>
    </location>
</feature>
<evidence type="ECO:0000256" key="2">
    <source>
        <dbReference type="SAM" id="SignalP"/>
    </source>
</evidence>
<dbReference type="InterPro" id="IPR050934">
    <property type="entry name" value="ITIH"/>
</dbReference>
<dbReference type="SUPFAM" id="SSF53300">
    <property type="entry name" value="vWA-like"/>
    <property type="match status" value="1"/>
</dbReference>
<dbReference type="PANTHER" id="PTHR10338">
    <property type="entry name" value="INTER-ALPHA-TRYPSIN INHIBITOR HEAVY CHAIN FAMILY MEMBER"/>
    <property type="match status" value="1"/>
</dbReference>
<keyword evidence="5" id="KW-1185">Reference proteome</keyword>
<dbReference type="PROSITE" id="PS50234">
    <property type="entry name" value="VWFA"/>
    <property type="match status" value="1"/>
</dbReference>
<dbReference type="OMA" id="RWQPHEH"/>
<dbReference type="Pfam" id="PF00092">
    <property type="entry name" value="VWA"/>
    <property type="match status" value="1"/>
</dbReference>
<dbReference type="Proteomes" id="UP000264840">
    <property type="component" value="Unplaced"/>
</dbReference>
<keyword evidence="2" id="KW-0732">Signal</keyword>
<feature type="signal peptide" evidence="2">
    <location>
        <begin position="1"/>
        <end position="20"/>
    </location>
</feature>
<feature type="region of interest" description="Disordered" evidence="1">
    <location>
        <begin position="599"/>
        <end position="619"/>
    </location>
</feature>
<dbReference type="InterPro" id="IPR036465">
    <property type="entry name" value="vWFA_dom_sf"/>
</dbReference>
<dbReference type="InterPro" id="IPR002035">
    <property type="entry name" value="VWF_A"/>
</dbReference>